<evidence type="ECO:0000313" key="2">
    <source>
        <dbReference type="Proteomes" id="UP000664795"/>
    </source>
</evidence>
<accession>A0A939G5E6</accession>
<dbReference type="Proteomes" id="UP000664795">
    <property type="component" value="Unassembled WGS sequence"/>
</dbReference>
<evidence type="ECO:0008006" key="3">
    <source>
        <dbReference type="Google" id="ProtNLM"/>
    </source>
</evidence>
<dbReference type="RefSeq" id="WP_207334085.1">
    <property type="nucleotide sequence ID" value="NZ_JAFMYU010000002.1"/>
</dbReference>
<sequence>MNTPTRLLFFSCLSLLILLGFRLRPIPQTIADTTPALPLSSDLWVATDGLGRTLPTAAETGAPRAKHVGIFYFLWHGEYAVKGGVYDISKLRRANPKSPKFGPEGAFHWWGEPEIGYYRADDPWVIRRNLQLLTDAGIDFLFLDVTNRDTYLPTVRKLCDVSLQMRGEGIPTPAIVFITYTKTAETVGDLFTHFYTLKQYEPLWFRWQGKPLILSNRAEVTDPTQRDFFTYRYSWAWTPAETVAHHWQWIDDTPQNYGWDTNPAVPEQIPVAVAGHPIRNIGKSYAQGRQARIDKNALTPQTSAGRYVGEQWKRALTVNPQLVMVTGWNEWMAQRFVARPDAKGNTTDFLGMKADSGQSYFVDLYNEEFNRDIEPMKGGYGDAYYYQLVANVRRFKGLTPIASVGPKAGIKVDGAFGDWAAVTPRYRDWPGDVAHRNWPGADKKTTYTNRTGRNDFIEARTAFDEKQVFFWVKTYKPLTKPGPNWLLLLIDTDGKKSTGWQGYDLVVNRSVTSATQTTVQRWQNGRWQAPAPISYRAAGYQLELALPRTLFGTGAPHFDFHWVDNVPLTNGLTPFFTNGDSAPDRRFNYRFVGR</sequence>
<proteinExistence type="predicted"/>
<dbReference type="EMBL" id="JAFMYU010000002">
    <property type="protein sequence ID" value="MBO0930123.1"/>
    <property type="molecule type" value="Genomic_DNA"/>
</dbReference>
<keyword evidence="2" id="KW-1185">Reference proteome</keyword>
<dbReference type="Gene3D" id="3.20.20.80">
    <property type="entry name" value="Glycosidases"/>
    <property type="match status" value="1"/>
</dbReference>
<dbReference type="AlphaFoldDB" id="A0A939G5E6"/>
<reference evidence="1 2" key="1">
    <citation type="submission" date="2021-03" db="EMBL/GenBank/DDBJ databases">
        <title>Fibrella sp. HMF5036 genome sequencing and assembly.</title>
        <authorList>
            <person name="Kang H."/>
            <person name="Kim H."/>
            <person name="Bae S."/>
            <person name="Joh K."/>
        </authorList>
    </citation>
    <scope>NUCLEOTIDE SEQUENCE [LARGE SCALE GENOMIC DNA]</scope>
    <source>
        <strain evidence="1 2">HMF5036</strain>
    </source>
</reference>
<comment type="caution">
    <text evidence="1">The sequence shown here is derived from an EMBL/GenBank/DDBJ whole genome shotgun (WGS) entry which is preliminary data.</text>
</comment>
<name>A0A939G5E6_9BACT</name>
<gene>
    <name evidence="1" type="ORF">J2I48_03915</name>
</gene>
<organism evidence="1 2">
    <name type="scientific">Fibrella aquatilis</name>
    <dbReference type="NCBI Taxonomy" id="2817059"/>
    <lineage>
        <taxon>Bacteria</taxon>
        <taxon>Pseudomonadati</taxon>
        <taxon>Bacteroidota</taxon>
        <taxon>Cytophagia</taxon>
        <taxon>Cytophagales</taxon>
        <taxon>Spirosomataceae</taxon>
        <taxon>Fibrella</taxon>
    </lineage>
</organism>
<protein>
    <recommendedName>
        <fullName evidence="3">Glycosyl hydrolase family 71</fullName>
    </recommendedName>
</protein>
<evidence type="ECO:0000313" key="1">
    <source>
        <dbReference type="EMBL" id="MBO0930123.1"/>
    </source>
</evidence>